<gene>
    <name evidence="9" type="ORF">DTL3_0233</name>
</gene>
<feature type="domain" description="Band 7" evidence="8">
    <location>
        <begin position="23"/>
        <end position="185"/>
    </location>
</feature>
<dbReference type="STRING" id="1006576.DTL3_0233"/>
<dbReference type="InterPro" id="IPR001972">
    <property type="entry name" value="Stomatin_HflK_fam"/>
</dbReference>
<name>A0A0C7P0K2_DEFTU</name>
<dbReference type="EMBL" id="LN824141">
    <property type="protein sequence ID" value="CEP77564.1"/>
    <property type="molecule type" value="Genomic_DNA"/>
</dbReference>
<proteinExistence type="inferred from homology"/>
<evidence type="ECO:0000259" key="8">
    <source>
        <dbReference type="SMART" id="SM00244"/>
    </source>
</evidence>
<dbReference type="SUPFAM" id="SSF117892">
    <property type="entry name" value="Band 7/SPFH domain"/>
    <property type="match status" value="1"/>
</dbReference>
<dbReference type="SMART" id="SM00244">
    <property type="entry name" value="PHB"/>
    <property type="match status" value="1"/>
</dbReference>
<keyword evidence="5 7" id="KW-0472">Membrane</keyword>
<comment type="subcellular location">
    <subcellularLocation>
        <location evidence="1">Membrane</location>
    </subcellularLocation>
</comment>
<dbReference type="PANTHER" id="PTHR42911:SF1">
    <property type="entry name" value="MODULATOR OF FTSH PROTEASE HFLC"/>
    <property type="match status" value="1"/>
</dbReference>
<dbReference type="InterPro" id="IPR010200">
    <property type="entry name" value="HflC"/>
</dbReference>
<dbReference type="GO" id="GO:0016020">
    <property type="term" value="C:membrane"/>
    <property type="evidence" value="ECO:0007669"/>
    <property type="project" value="UniProtKB-SubCell"/>
</dbReference>
<keyword evidence="10" id="KW-1185">Reference proteome</keyword>
<dbReference type="InterPro" id="IPR001107">
    <property type="entry name" value="Band_7"/>
</dbReference>
<comment type="function">
    <text evidence="6">HflC and HflK could regulate a protease.</text>
</comment>
<protein>
    <recommendedName>
        <fullName evidence="6">Protein HflC</fullName>
    </recommendedName>
</protein>
<comment type="similarity">
    <text evidence="2 6">Belongs to the band 7/mec-2 family. HflC subfamily.</text>
</comment>
<evidence type="ECO:0000256" key="7">
    <source>
        <dbReference type="SAM" id="Phobius"/>
    </source>
</evidence>
<dbReference type="PRINTS" id="PR00721">
    <property type="entry name" value="STOMATIN"/>
</dbReference>
<evidence type="ECO:0000256" key="2">
    <source>
        <dbReference type="ARBA" id="ARBA00007862"/>
    </source>
</evidence>
<dbReference type="OrthoDB" id="9809197at2"/>
<organism evidence="9 10">
    <name type="scientific">Defluviitoga tunisiensis</name>
    <dbReference type="NCBI Taxonomy" id="1006576"/>
    <lineage>
        <taxon>Bacteria</taxon>
        <taxon>Thermotogati</taxon>
        <taxon>Thermotogota</taxon>
        <taxon>Thermotogae</taxon>
        <taxon>Petrotogales</taxon>
        <taxon>Petrotogaceae</taxon>
        <taxon>Defluviitoga</taxon>
    </lineage>
</organism>
<dbReference type="PIRSF" id="PIRSF005651">
    <property type="entry name" value="HflC"/>
    <property type="match status" value="1"/>
</dbReference>
<evidence type="ECO:0000256" key="4">
    <source>
        <dbReference type="ARBA" id="ARBA00022989"/>
    </source>
</evidence>
<dbReference type="CDD" id="cd03405">
    <property type="entry name" value="SPFH_HflC"/>
    <property type="match status" value="1"/>
</dbReference>
<accession>A0A0C7P0K2</accession>
<evidence type="ECO:0000313" key="10">
    <source>
        <dbReference type="Proteomes" id="UP000032809"/>
    </source>
</evidence>
<evidence type="ECO:0000256" key="3">
    <source>
        <dbReference type="ARBA" id="ARBA00022692"/>
    </source>
</evidence>
<evidence type="ECO:0000256" key="5">
    <source>
        <dbReference type="ARBA" id="ARBA00023136"/>
    </source>
</evidence>
<dbReference type="KEGG" id="dtn:DTL3_0233"/>
<keyword evidence="3 7" id="KW-0812">Transmembrane</keyword>
<feature type="transmembrane region" description="Helical" evidence="7">
    <location>
        <begin position="6"/>
        <end position="28"/>
    </location>
</feature>
<evidence type="ECO:0000313" key="9">
    <source>
        <dbReference type="EMBL" id="CEP77564.1"/>
    </source>
</evidence>
<dbReference type="Proteomes" id="UP000032809">
    <property type="component" value="Chromosome I"/>
</dbReference>
<keyword evidence="4 7" id="KW-1133">Transmembrane helix</keyword>
<dbReference type="Pfam" id="PF01145">
    <property type="entry name" value="Band_7"/>
    <property type="match status" value="1"/>
</dbReference>
<dbReference type="InterPro" id="IPR036013">
    <property type="entry name" value="Band_7/SPFH_dom_sf"/>
</dbReference>
<reference evidence="10" key="1">
    <citation type="submission" date="2014-11" db="EMBL/GenBank/DDBJ databases">
        <authorList>
            <person name="Wibberg D."/>
        </authorList>
    </citation>
    <scope>NUCLEOTIDE SEQUENCE [LARGE SCALE GENOMIC DNA]</scope>
    <source>
        <strain evidence="10">L3</strain>
    </source>
</reference>
<sequence>MTKMTIWAVTIIIVFLGLFFGLTSFYIVEQTQQAVVLRFGEIKNVRTEPGVYVKAPFIDNVVKFEKRFMIYDIPVERVITFDRRTVLADTYAIWRIEDPKRFIETLGTMEVAMTRIDDIVYSHVRDVIGTYSFSEVLSIQRLKILEEIKKRSVNSLKDFGISIIDVRLKRTDLPQENTQAVYERMKSERYAMAAQLRAEGEKEAQKMKAEADKKVSIIKSDAQKEAEIIRGTGEASATNIYSEAYSQDMDFYELQKITQIYKESFEKSILVIPNDSPLLKYFYNMK</sequence>
<dbReference type="AlphaFoldDB" id="A0A0C7P0K2"/>
<evidence type="ECO:0000256" key="6">
    <source>
        <dbReference type="PIRNR" id="PIRNR005651"/>
    </source>
</evidence>
<dbReference type="Gene3D" id="3.30.479.30">
    <property type="entry name" value="Band 7 domain"/>
    <property type="match status" value="1"/>
</dbReference>
<dbReference type="PATRIC" id="fig|1006576.9.peg.229"/>
<dbReference type="RefSeq" id="WP_144403450.1">
    <property type="nucleotide sequence ID" value="NZ_LN824141.1"/>
</dbReference>
<dbReference type="HOGENOM" id="CLU_059167_1_0_0"/>
<evidence type="ECO:0000256" key="1">
    <source>
        <dbReference type="ARBA" id="ARBA00004370"/>
    </source>
</evidence>
<dbReference type="PANTHER" id="PTHR42911">
    <property type="entry name" value="MODULATOR OF FTSH PROTEASE HFLC"/>
    <property type="match status" value="1"/>
</dbReference>